<accession>A0A922HVJ0</accession>
<organism evidence="1 2">
    <name type="scientific">Dermatophagoides farinae</name>
    <name type="common">American house dust mite</name>
    <dbReference type="NCBI Taxonomy" id="6954"/>
    <lineage>
        <taxon>Eukaryota</taxon>
        <taxon>Metazoa</taxon>
        <taxon>Ecdysozoa</taxon>
        <taxon>Arthropoda</taxon>
        <taxon>Chelicerata</taxon>
        <taxon>Arachnida</taxon>
        <taxon>Acari</taxon>
        <taxon>Acariformes</taxon>
        <taxon>Sarcoptiformes</taxon>
        <taxon>Astigmata</taxon>
        <taxon>Psoroptidia</taxon>
        <taxon>Analgoidea</taxon>
        <taxon>Pyroglyphidae</taxon>
        <taxon>Dermatophagoidinae</taxon>
        <taxon>Dermatophagoides</taxon>
    </lineage>
</organism>
<evidence type="ECO:0000313" key="2">
    <source>
        <dbReference type="Proteomes" id="UP000790347"/>
    </source>
</evidence>
<gene>
    <name evidence="1" type="ORF">DERF_011495</name>
</gene>
<dbReference type="AlphaFoldDB" id="A0A922HVJ0"/>
<dbReference type="EMBL" id="ASGP02000005">
    <property type="protein sequence ID" value="KAH9506780.1"/>
    <property type="molecule type" value="Genomic_DNA"/>
</dbReference>
<reference evidence="1" key="1">
    <citation type="submission" date="2013-05" db="EMBL/GenBank/DDBJ databases">
        <authorList>
            <person name="Yim A.K.Y."/>
            <person name="Chan T.F."/>
            <person name="Ji K.M."/>
            <person name="Liu X.Y."/>
            <person name="Zhou J.W."/>
            <person name="Li R.Q."/>
            <person name="Yang K.Y."/>
            <person name="Li J."/>
            <person name="Li M."/>
            <person name="Law P.T.W."/>
            <person name="Wu Y.L."/>
            <person name="Cai Z.L."/>
            <person name="Qin H."/>
            <person name="Bao Y."/>
            <person name="Leung R.K.K."/>
            <person name="Ng P.K.S."/>
            <person name="Zou J."/>
            <person name="Zhong X.J."/>
            <person name="Ran P.X."/>
            <person name="Zhong N.S."/>
            <person name="Liu Z.G."/>
            <person name="Tsui S.K.W."/>
        </authorList>
    </citation>
    <scope>NUCLEOTIDE SEQUENCE</scope>
    <source>
        <strain evidence="1">Derf</strain>
        <tissue evidence="1">Whole organism</tissue>
    </source>
</reference>
<reference evidence="1" key="2">
    <citation type="journal article" date="2022" name="Res Sq">
        <title>Comparative Genomics Reveals Insights into the Divergent Evolution of Astigmatic Mites and Household Pest Adaptations.</title>
        <authorList>
            <person name="Xiong Q."/>
            <person name="Wan A.T.-Y."/>
            <person name="Liu X.-Y."/>
            <person name="Fung C.S.-H."/>
            <person name="Xiao X."/>
            <person name="Malainual N."/>
            <person name="Hou J."/>
            <person name="Wang L."/>
            <person name="Wang M."/>
            <person name="Yang K."/>
            <person name="Cui Y."/>
            <person name="Leung E."/>
            <person name="Nong W."/>
            <person name="Shin S.-K."/>
            <person name="Au S."/>
            <person name="Jeong K.Y."/>
            <person name="Chew F.T."/>
            <person name="Hui J."/>
            <person name="Leung T.F."/>
            <person name="Tungtrongchitr A."/>
            <person name="Zhong N."/>
            <person name="Liu Z."/>
            <person name="Tsui S."/>
        </authorList>
    </citation>
    <scope>NUCLEOTIDE SEQUENCE</scope>
    <source>
        <strain evidence="1">Derf</strain>
        <tissue evidence="1">Whole organism</tissue>
    </source>
</reference>
<dbReference type="Proteomes" id="UP000790347">
    <property type="component" value="Unassembled WGS sequence"/>
</dbReference>
<protein>
    <submittedName>
        <fullName evidence="1">Uncharacterized protein</fullName>
    </submittedName>
</protein>
<evidence type="ECO:0000313" key="1">
    <source>
        <dbReference type="EMBL" id="KAH9506780.1"/>
    </source>
</evidence>
<keyword evidence="2" id="KW-1185">Reference proteome</keyword>
<comment type="caution">
    <text evidence="1">The sequence shown here is derived from an EMBL/GenBank/DDBJ whole genome shotgun (WGS) entry which is preliminary data.</text>
</comment>
<name>A0A922HVJ0_DERFA</name>
<proteinExistence type="predicted"/>
<sequence length="69" mass="8032">MKFEHYEIVILTISHATIDTKNVRTPQQDTNFFHINIFAKPAKLCNSNNLLCSTHVAINNTHDHHQYNK</sequence>